<reference evidence="2" key="1">
    <citation type="journal article" date="2022" name="Front. Genet.">
        <title>Chromosome-Scale Assembly of the Dendrobium nobile Genome Provides Insights Into the Molecular Mechanism of the Biosynthesis of the Medicinal Active Ingredient of Dendrobium.</title>
        <authorList>
            <person name="Xu Q."/>
            <person name="Niu S.-C."/>
            <person name="Li K.-L."/>
            <person name="Zheng P.-J."/>
            <person name="Zhang X.-J."/>
            <person name="Jia Y."/>
            <person name="Liu Y."/>
            <person name="Niu Y.-X."/>
            <person name="Yu L.-H."/>
            <person name="Chen D.-F."/>
            <person name="Zhang G.-Q."/>
        </authorList>
    </citation>
    <scope>NUCLEOTIDE SEQUENCE</scope>
    <source>
        <tissue evidence="2">Leaf</tissue>
    </source>
</reference>
<evidence type="ECO:0000256" key="1">
    <source>
        <dbReference type="SAM" id="MobiDB-lite"/>
    </source>
</evidence>
<sequence>MEFFQMKSVTVVTKASRTWQNPTVAIECSLPERPNKNNAANEGCPSSAPREKHMKAHQTIISYAPKKNKS</sequence>
<evidence type="ECO:0000313" key="3">
    <source>
        <dbReference type="Proteomes" id="UP000829196"/>
    </source>
</evidence>
<accession>A0A8T3AIY5</accession>
<dbReference type="Proteomes" id="UP000829196">
    <property type="component" value="Unassembled WGS sequence"/>
</dbReference>
<evidence type="ECO:0000313" key="2">
    <source>
        <dbReference type="EMBL" id="KAI0496004.1"/>
    </source>
</evidence>
<organism evidence="2 3">
    <name type="scientific">Dendrobium nobile</name>
    <name type="common">Orchid</name>
    <dbReference type="NCBI Taxonomy" id="94219"/>
    <lineage>
        <taxon>Eukaryota</taxon>
        <taxon>Viridiplantae</taxon>
        <taxon>Streptophyta</taxon>
        <taxon>Embryophyta</taxon>
        <taxon>Tracheophyta</taxon>
        <taxon>Spermatophyta</taxon>
        <taxon>Magnoliopsida</taxon>
        <taxon>Liliopsida</taxon>
        <taxon>Asparagales</taxon>
        <taxon>Orchidaceae</taxon>
        <taxon>Epidendroideae</taxon>
        <taxon>Malaxideae</taxon>
        <taxon>Dendrobiinae</taxon>
        <taxon>Dendrobium</taxon>
    </lineage>
</organism>
<dbReference type="AlphaFoldDB" id="A0A8T3AIY5"/>
<feature type="region of interest" description="Disordered" evidence="1">
    <location>
        <begin position="32"/>
        <end position="70"/>
    </location>
</feature>
<protein>
    <submittedName>
        <fullName evidence="2">Uncharacterized protein</fullName>
    </submittedName>
</protein>
<name>A0A8T3AIY5_DENNO</name>
<gene>
    <name evidence="2" type="ORF">KFK09_022311</name>
</gene>
<proteinExistence type="predicted"/>
<comment type="caution">
    <text evidence="2">The sequence shown here is derived from an EMBL/GenBank/DDBJ whole genome shotgun (WGS) entry which is preliminary data.</text>
</comment>
<dbReference type="EMBL" id="JAGYWB010000016">
    <property type="protein sequence ID" value="KAI0496004.1"/>
    <property type="molecule type" value="Genomic_DNA"/>
</dbReference>
<keyword evidence="3" id="KW-1185">Reference proteome</keyword>